<dbReference type="FunCoup" id="A0A804L6L0">
    <property type="interactions" value="230"/>
</dbReference>
<evidence type="ECO:0000256" key="4">
    <source>
        <dbReference type="ARBA" id="ARBA00022989"/>
    </source>
</evidence>
<evidence type="ECO:0000256" key="6">
    <source>
        <dbReference type="RuleBase" id="RU363132"/>
    </source>
</evidence>
<dbReference type="Proteomes" id="UP000012960">
    <property type="component" value="Unplaced"/>
</dbReference>
<accession>A0A804L6L0</accession>
<evidence type="ECO:0000313" key="9">
    <source>
        <dbReference type="EMBL" id="CAG1864185.1"/>
    </source>
</evidence>
<dbReference type="KEGG" id="mus:103972776"/>
<comment type="subcellular location">
    <subcellularLocation>
        <location evidence="1 6">Endoplasmic reticulum membrane</location>
        <topology evidence="1 6">Multi-pass membrane protein</topology>
    </subcellularLocation>
</comment>
<evidence type="ECO:0000259" key="8">
    <source>
        <dbReference type="PROSITE" id="PS50845"/>
    </source>
</evidence>
<reference evidence="9" key="1">
    <citation type="submission" date="2021-03" db="EMBL/GenBank/DDBJ databases">
        <authorList>
            <consortium name="Genoscope - CEA"/>
            <person name="William W."/>
        </authorList>
    </citation>
    <scope>NUCLEOTIDE SEQUENCE</scope>
    <source>
        <strain evidence="9">Doubled-haploid Pahang</strain>
    </source>
</reference>
<dbReference type="Pfam" id="PF02453">
    <property type="entry name" value="Reticulon"/>
    <property type="match status" value="1"/>
</dbReference>
<dbReference type="EMBL" id="HG996475">
    <property type="protein sequence ID" value="CAG1864185.1"/>
    <property type="molecule type" value="Genomic_DNA"/>
</dbReference>
<keyword evidence="3 6" id="KW-0256">Endoplasmic reticulum</keyword>
<dbReference type="InterPro" id="IPR003388">
    <property type="entry name" value="Reticulon"/>
</dbReference>
<dbReference type="PROSITE" id="PS50845">
    <property type="entry name" value="RETICULON"/>
    <property type="match status" value="1"/>
</dbReference>
<feature type="domain" description="Reticulon" evidence="8">
    <location>
        <begin position="33"/>
        <end position="217"/>
    </location>
</feature>
<keyword evidence="5 6" id="KW-0472">Membrane</keyword>
<evidence type="ECO:0000256" key="2">
    <source>
        <dbReference type="ARBA" id="ARBA00022692"/>
    </source>
</evidence>
<gene>
    <name evidence="9" type="ORF">GSMUA_14430.1</name>
</gene>
<proteinExistence type="predicted"/>
<dbReference type="PANTHER" id="PTHR10994">
    <property type="entry name" value="RETICULON"/>
    <property type="match status" value="1"/>
</dbReference>
<protein>
    <recommendedName>
        <fullName evidence="6">Reticulon-like protein</fullName>
    </recommendedName>
</protein>
<dbReference type="InParanoid" id="A0A804L6L0"/>
<feature type="region of interest" description="Disordered" evidence="7">
    <location>
        <begin position="1"/>
        <end position="20"/>
    </location>
</feature>
<evidence type="ECO:0000256" key="7">
    <source>
        <dbReference type="SAM" id="MobiDB-lite"/>
    </source>
</evidence>
<dbReference type="PANTHER" id="PTHR10994:SF85">
    <property type="entry name" value="RETICULON-LIKE PROTEIN B9"/>
    <property type="match status" value="1"/>
</dbReference>
<organism evidence="10 11">
    <name type="scientific">Musa acuminata subsp. malaccensis</name>
    <name type="common">Wild banana</name>
    <name type="synonym">Musa malaccensis</name>
    <dbReference type="NCBI Taxonomy" id="214687"/>
    <lineage>
        <taxon>Eukaryota</taxon>
        <taxon>Viridiplantae</taxon>
        <taxon>Streptophyta</taxon>
        <taxon>Embryophyta</taxon>
        <taxon>Tracheophyta</taxon>
        <taxon>Spermatophyta</taxon>
        <taxon>Magnoliopsida</taxon>
        <taxon>Liliopsida</taxon>
        <taxon>Zingiberales</taxon>
        <taxon>Musaceae</taxon>
        <taxon>Musa</taxon>
    </lineage>
</organism>
<feature type="transmembrane region" description="Helical" evidence="6">
    <location>
        <begin position="65"/>
        <end position="90"/>
    </location>
</feature>
<reference evidence="10" key="2">
    <citation type="submission" date="2021-05" db="UniProtKB">
        <authorList>
            <consortium name="EnsemblPlants"/>
        </authorList>
    </citation>
    <scope>IDENTIFICATION</scope>
    <source>
        <strain evidence="10">subsp. malaccensis</strain>
    </source>
</reference>
<evidence type="ECO:0000313" key="10">
    <source>
        <dbReference type="EnsemblPlants" id="Ma11_p11040.1"/>
    </source>
</evidence>
<evidence type="ECO:0000256" key="3">
    <source>
        <dbReference type="ARBA" id="ARBA00022824"/>
    </source>
</evidence>
<dbReference type="GO" id="GO:0005789">
    <property type="term" value="C:endoplasmic reticulum membrane"/>
    <property type="evidence" value="ECO:0007669"/>
    <property type="project" value="UniProtKB-SubCell"/>
</dbReference>
<keyword evidence="11" id="KW-1185">Reference proteome</keyword>
<dbReference type="InterPro" id="IPR045064">
    <property type="entry name" value="Reticulon-like"/>
</dbReference>
<sequence>MPRIIYDSDSNEQPKSTTRRRRPLHDLLGGEKVADILLWRNKYLSAGVLAGATVIWFLFEVAEYHFLTLLCHISITTMLVVFIWSNVAALMDRYPPRIPKVILSEDAFRKFALSFHAKLTRGISVLHDIASGKDLKLFLLAIASLWVVSIVGSCCSSLSLLYLGLLCIHTLPALYERYEDEVNHLAVRGSHDLHTFYRKLDSTVLNRIPRGPIKKMR</sequence>
<evidence type="ECO:0000256" key="1">
    <source>
        <dbReference type="ARBA" id="ARBA00004477"/>
    </source>
</evidence>
<name>A0A804L6L0_MUSAM</name>
<evidence type="ECO:0000256" key="5">
    <source>
        <dbReference type="ARBA" id="ARBA00023136"/>
    </source>
</evidence>
<dbReference type="AlphaFoldDB" id="A0A804L6L0"/>
<dbReference type="Gramene" id="Ma11_t11040.1">
    <property type="protein sequence ID" value="Ma11_p11040.1"/>
    <property type="gene ID" value="Ma11_g11040"/>
</dbReference>
<keyword evidence="2 6" id="KW-0812">Transmembrane</keyword>
<feature type="transmembrane region" description="Helical" evidence="6">
    <location>
        <begin position="137"/>
        <end position="165"/>
    </location>
</feature>
<evidence type="ECO:0000313" key="11">
    <source>
        <dbReference type="Proteomes" id="UP000012960"/>
    </source>
</evidence>
<feature type="transmembrane region" description="Helical" evidence="6">
    <location>
        <begin position="43"/>
        <end position="59"/>
    </location>
</feature>
<dbReference type="GO" id="GO:0009617">
    <property type="term" value="P:response to bacterium"/>
    <property type="evidence" value="ECO:0007669"/>
    <property type="project" value="InterPro"/>
</dbReference>
<dbReference type="OrthoDB" id="567788at2759"/>
<keyword evidence="4 6" id="KW-1133">Transmembrane helix</keyword>
<dbReference type="EnsemblPlants" id="Ma11_t11040.1">
    <property type="protein sequence ID" value="Ma11_p11040.1"/>
    <property type="gene ID" value="Ma11_g11040"/>
</dbReference>
<dbReference type="OMA" id="AQTTHYK"/>